<organism evidence="1 2">
    <name type="scientific">Algoriphagus chordae</name>
    <dbReference type="NCBI Taxonomy" id="237019"/>
    <lineage>
        <taxon>Bacteria</taxon>
        <taxon>Pseudomonadati</taxon>
        <taxon>Bacteroidota</taxon>
        <taxon>Cytophagia</taxon>
        <taxon>Cytophagales</taxon>
        <taxon>Cyclobacteriaceae</taxon>
        <taxon>Algoriphagus</taxon>
    </lineage>
</organism>
<evidence type="ECO:0000313" key="2">
    <source>
        <dbReference type="Proteomes" id="UP000248882"/>
    </source>
</evidence>
<dbReference type="AlphaFoldDB" id="A0A2W7RBD6"/>
<dbReference type="Proteomes" id="UP000248882">
    <property type="component" value="Unassembled WGS sequence"/>
</dbReference>
<sequence>MIKFQYSNLIIIGRHCGRMPNVEDRHCEGGTTEAISSLARLLRRSFLSPPNDAGFLIFAFSNINLMQSVAENKKSNNIAEYIIYMYQMEDLIRSYQGKREEIKTFVVEKYPVSPEDKAKISDWFLALLDKMVSQDILEKGHLAELNSLVSELAQIHWNLLKTDPTYFEAYGKAKPFILEAVMQADGEDLGNEIQICLNGVYGLLLCRLLGKKVSDEQLKSADAYGDILSTLSYHYKVKDSISKN</sequence>
<evidence type="ECO:0000313" key="1">
    <source>
        <dbReference type="EMBL" id="PZX51459.1"/>
    </source>
</evidence>
<proteinExistence type="predicted"/>
<dbReference type="Pfam" id="PF16271">
    <property type="entry name" value="DUF4924"/>
    <property type="match status" value="1"/>
</dbReference>
<reference evidence="1 2" key="1">
    <citation type="submission" date="2018-06" db="EMBL/GenBank/DDBJ databases">
        <title>Genomic Encyclopedia of Archaeal and Bacterial Type Strains, Phase II (KMG-II): from individual species to whole genera.</title>
        <authorList>
            <person name="Goeker M."/>
        </authorList>
    </citation>
    <scope>NUCLEOTIDE SEQUENCE [LARGE SCALE GENOMIC DNA]</scope>
    <source>
        <strain evidence="1 2">DSM 19830</strain>
    </source>
</reference>
<keyword evidence="2" id="KW-1185">Reference proteome</keyword>
<comment type="caution">
    <text evidence="1">The sequence shown here is derived from an EMBL/GenBank/DDBJ whole genome shotgun (WGS) entry which is preliminary data.</text>
</comment>
<accession>A0A2W7RBD6</accession>
<gene>
    <name evidence="1" type="ORF">LV85_02404</name>
</gene>
<dbReference type="InterPro" id="IPR032574">
    <property type="entry name" value="DUF4924"/>
</dbReference>
<dbReference type="EMBL" id="QKZT01000009">
    <property type="protein sequence ID" value="PZX51459.1"/>
    <property type="molecule type" value="Genomic_DNA"/>
</dbReference>
<name>A0A2W7RBD6_9BACT</name>
<protein>
    <submittedName>
        <fullName evidence="1">Uncharacterized protein DUF4924</fullName>
    </submittedName>
</protein>